<dbReference type="EMBL" id="JAAHFQ010000707">
    <property type="protein sequence ID" value="NER31048.1"/>
    <property type="molecule type" value="Genomic_DNA"/>
</dbReference>
<protein>
    <submittedName>
        <fullName evidence="8">Flavohemoprotein</fullName>
    </submittedName>
</protein>
<evidence type="ECO:0000256" key="2">
    <source>
        <dbReference type="ARBA" id="ARBA00022617"/>
    </source>
</evidence>
<dbReference type="PANTHER" id="PTHR43396:SF3">
    <property type="entry name" value="FLAVOHEMOPROTEIN"/>
    <property type="match status" value="1"/>
</dbReference>
<dbReference type="GO" id="GO:0008941">
    <property type="term" value="F:nitric oxide dioxygenase NAD(P)H activity"/>
    <property type="evidence" value="ECO:0007669"/>
    <property type="project" value="TreeGrafter"/>
</dbReference>
<evidence type="ECO:0000256" key="3">
    <source>
        <dbReference type="ARBA" id="ARBA00022621"/>
    </source>
</evidence>
<dbReference type="Pfam" id="PF00042">
    <property type="entry name" value="Globin"/>
    <property type="match status" value="1"/>
</dbReference>
<dbReference type="AlphaFoldDB" id="A0A6B3NP84"/>
<dbReference type="GO" id="GO:0071500">
    <property type="term" value="P:cellular response to nitrosative stress"/>
    <property type="evidence" value="ECO:0007669"/>
    <property type="project" value="TreeGrafter"/>
</dbReference>
<evidence type="ECO:0000313" key="8">
    <source>
        <dbReference type="EMBL" id="NER31048.1"/>
    </source>
</evidence>
<comment type="caution">
    <text evidence="8">The sequence shown here is derived from an EMBL/GenBank/DDBJ whole genome shotgun (WGS) entry which is preliminary data.</text>
</comment>
<dbReference type="PANTHER" id="PTHR43396">
    <property type="entry name" value="FLAVOHEMOPROTEIN"/>
    <property type="match status" value="1"/>
</dbReference>
<keyword evidence="2 6" id="KW-0349">Heme</keyword>
<dbReference type="GO" id="GO:0005344">
    <property type="term" value="F:oxygen carrier activity"/>
    <property type="evidence" value="ECO:0007669"/>
    <property type="project" value="UniProtKB-KW"/>
</dbReference>
<organism evidence="8">
    <name type="scientific">Symploca sp. SIO1C4</name>
    <dbReference type="NCBI Taxonomy" id="2607765"/>
    <lineage>
        <taxon>Bacteria</taxon>
        <taxon>Bacillati</taxon>
        <taxon>Cyanobacteriota</taxon>
        <taxon>Cyanophyceae</taxon>
        <taxon>Coleofasciculales</taxon>
        <taxon>Coleofasciculaceae</taxon>
        <taxon>Symploca</taxon>
    </lineage>
</organism>
<evidence type="ECO:0000256" key="6">
    <source>
        <dbReference type="RuleBase" id="RU000356"/>
    </source>
</evidence>
<name>A0A6B3NP84_9CYAN</name>
<comment type="similarity">
    <text evidence="6">Belongs to the globin family.</text>
</comment>
<dbReference type="InterPro" id="IPR000971">
    <property type="entry name" value="Globin"/>
</dbReference>
<evidence type="ECO:0000259" key="7">
    <source>
        <dbReference type="PROSITE" id="PS01033"/>
    </source>
</evidence>
<keyword evidence="4" id="KW-0479">Metal-binding</keyword>
<dbReference type="GO" id="GO:0019825">
    <property type="term" value="F:oxygen binding"/>
    <property type="evidence" value="ECO:0007669"/>
    <property type="project" value="InterPro"/>
</dbReference>
<feature type="domain" description="Globin" evidence="7">
    <location>
        <begin position="10"/>
        <end position="142"/>
    </location>
</feature>
<dbReference type="GO" id="GO:0046872">
    <property type="term" value="F:metal ion binding"/>
    <property type="evidence" value="ECO:0007669"/>
    <property type="project" value="UniProtKB-KW"/>
</dbReference>
<evidence type="ECO:0000256" key="5">
    <source>
        <dbReference type="ARBA" id="ARBA00023004"/>
    </source>
</evidence>
<dbReference type="GO" id="GO:0071949">
    <property type="term" value="F:FAD binding"/>
    <property type="evidence" value="ECO:0007669"/>
    <property type="project" value="TreeGrafter"/>
</dbReference>
<keyword evidence="5" id="KW-0408">Iron</keyword>
<dbReference type="CDD" id="cd08922">
    <property type="entry name" value="FHb-globin"/>
    <property type="match status" value="1"/>
</dbReference>
<keyword evidence="6" id="KW-0813">Transport</keyword>
<reference evidence="8" key="1">
    <citation type="submission" date="2019-11" db="EMBL/GenBank/DDBJ databases">
        <title>Genomic insights into an expanded diversity of filamentous marine cyanobacteria reveals the extraordinary biosynthetic potential of Moorea and Okeania.</title>
        <authorList>
            <person name="Ferreira Leao T."/>
            <person name="Wang M."/>
            <person name="Moss N."/>
            <person name="Da Silva R."/>
            <person name="Sanders J."/>
            <person name="Nurk S."/>
            <person name="Gurevich A."/>
            <person name="Humphrey G."/>
            <person name="Reher R."/>
            <person name="Zhu Q."/>
            <person name="Belda-Ferre P."/>
            <person name="Glukhov E."/>
            <person name="Rex R."/>
            <person name="Dorrestein P.C."/>
            <person name="Knight R."/>
            <person name="Pevzner P."/>
            <person name="Gerwick W.H."/>
            <person name="Gerwick L."/>
        </authorList>
    </citation>
    <scope>NUCLEOTIDE SEQUENCE</scope>
    <source>
        <strain evidence="8">SIO1C4</strain>
    </source>
</reference>
<dbReference type="GO" id="GO:0020037">
    <property type="term" value="F:heme binding"/>
    <property type="evidence" value="ECO:0007669"/>
    <property type="project" value="InterPro"/>
</dbReference>
<dbReference type="GO" id="GO:0046210">
    <property type="term" value="P:nitric oxide catabolic process"/>
    <property type="evidence" value="ECO:0007669"/>
    <property type="project" value="TreeGrafter"/>
</dbReference>
<dbReference type="PROSITE" id="PS01033">
    <property type="entry name" value="GLOBIN"/>
    <property type="match status" value="1"/>
</dbReference>
<dbReference type="InterPro" id="IPR012292">
    <property type="entry name" value="Globin/Proto"/>
</dbReference>
<evidence type="ECO:0000256" key="4">
    <source>
        <dbReference type="ARBA" id="ARBA00022723"/>
    </source>
</evidence>
<comment type="similarity">
    <text evidence="1">In the C-terminal section; belongs to the flavoprotein pyridine nucleotide cytochrome reductase family.</text>
</comment>
<accession>A0A6B3NP84</accession>
<dbReference type="FunFam" id="1.10.490.10:FF:000003">
    <property type="entry name" value="Flavohemoprotein"/>
    <property type="match status" value="1"/>
</dbReference>
<keyword evidence="3 6" id="KW-0561">Oxygen transport</keyword>
<sequence>MEFRGITLPDINPNTIELVKSTAPLLKKHGKQITTRMYEIMFHNHPEVKQQFDLSSQANGSQPAKLATALFSYATHIDDLESLSSMVETIAHRHVNTHVQPEQYPIVGESLLQAIKEILGEAATEEVIAAWTQAYQALAEVF</sequence>
<gene>
    <name evidence="8" type="ORF">F6J89_26370</name>
</gene>
<dbReference type="Gene3D" id="1.10.490.10">
    <property type="entry name" value="Globins"/>
    <property type="match status" value="1"/>
</dbReference>
<evidence type="ECO:0000256" key="1">
    <source>
        <dbReference type="ARBA" id="ARBA00006401"/>
    </source>
</evidence>
<dbReference type="InterPro" id="IPR009050">
    <property type="entry name" value="Globin-like_sf"/>
</dbReference>
<feature type="non-terminal residue" evidence="8">
    <location>
        <position position="142"/>
    </location>
</feature>
<dbReference type="SUPFAM" id="SSF46458">
    <property type="entry name" value="Globin-like"/>
    <property type="match status" value="1"/>
</dbReference>
<proteinExistence type="inferred from homology"/>